<reference evidence="3 4" key="1">
    <citation type="submission" date="2019-09" db="EMBL/GenBank/DDBJ databases">
        <title>Nocardioides panacisoli sp. nov., isolated from the soil of a ginseng field.</title>
        <authorList>
            <person name="Cho C."/>
        </authorList>
    </citation>
    <scope>NUCLEOTIDE SEQUENCE [LARGE SCALE GENOMIC DNA]</scope>
    <source>
        <strain evidence="3 4">BN140041</strain>
    </source>
</reference>
<keyword evidence="2" id="KW-0472">Membrane</keyword>
<gene>
    <name evidence="3" type="ORF">F0U47_03515</name>
</gene>
<reference evidence="3 4" key="2">
    <citation type="submission" date="2019-09" db="EMBL/GenBank/DDBJ databases">
        <authorList>
            <person name="Jin C."/>
        </authorList>
    </citation>
    <scope>NUCLEOTIDE SEQUENCE [LARGE SCALE GENOMIC DNA]</scope>
    <source>
        <strain evidence="3 4">BN140041</strain>
    </source>
</reference>
<organism evidence="3 4">
    <name type="scientific">Nocardioides antri</name>
    <dbReference type="NCBI Taxonomy" id="2607659"/>
    <lineage>
        <taxon>Bacteria</taxon>
        <taxon>Bacillati</taxon>
        <taxon>Actinomycetota</taxon>
        <taxon>Actinomycetes</taxon>
        <taxon>Propionibacteriales</taxon>
        <taxon>Nocardioidaceae</taxon>
        <taxon>Nocardioides</taxon>
    </lineage>
</organism>
<proteinExistence type="predicted"/>
<comment type="caution">
    <text evidence="3">The sequence shown here is derived from an EMBL/GenBank/DDBJ whole genome shotgun (WGS) entry which is preliminary data.</text>
</comment>
<accession>A0A5B1MCE5</accession>
<name>A0A5B1MCE5_9ACTN</name>
<dbReference type="Proteomes" id="UP000324351">
    <property type="component" value="Unassembled WGS sequence"/>
</dbReference>
<feature type="transmembrane region" description="Helical" evidence="2">
    <location>
        <begin position="40"/>
        <end position="58"/>
    </location>
</feature>
<keyword evidence="2" id="KW-1133">Transmembrane helix</keyword>
<dbReference type="RefSeq" id="WP_149748892.1">
    <property type="nucleotide sequence ID" value="NZ_VUJW01000001.1"/>
</dbReference>
<evidence type="ECO:0000313" key="3">
    <source>
        <dbReference type="EMBL" id="KAA1429270.1"/>
    </source>
</evidence>
<evidence type="ECO:0000256" key="2">
    <source>
        <dbReference type="SAM" id="Phobius"/>
    </source>
</evidence>
<sequence length="342" mass="35158">MTDHLRHALADAVAAETPDTAPPFALVLDRHGRRQRRTRGLVAVGTVAAAAAVIAVVATRGGPGEDRTAPPVATDATVNPSGTALTPHPATGDIPPVLVLGGAEGPVDAQQGSFCWGNGCGDHAIPSPAALPDVGFPSPLPAAFPLPGQWSITLSEAPDGTRCASYPVLVEPDSETHLQLTPSGPAVDRFAGYFVYAGSGDTSGYWRWTVTRDGVPLSWMTITQNTPSSGGMADLELVLDDAAVDGAVSAGVTVKSANGAVETFALSEVDQHCADDGFVELAVPSDTPERRIDGLGPAPYAYTVDLTIDGETYTGTGTWSGEGTQHGGDARLTFEPALPTLE</sequence>
<dbReference type="AlphaFoldDB" id="A0A5B1MCE5"/>
<keyword evidence="4" id="KW-1185">Reference proteome</keyword>
<dbReference type="EMBL" id="VUJW01000001">
    <property type="protein sequence ID" value="KAA1429270.1"/>
    <property type="molecule type" value="Genomic_DNA"/>
</dbReference>
<keyword evidence="2" id="KW-0812">Transmembrane</keyword>
<feature type="region of interest" description="Disordered" evidence="1">
    <location>
        <begin position="61"/>
        <end position="80"/>
    </location>
</feature>
<protein>
    <submittedName>
        <fullName evidence="3">Uncharacterized protein</fullName>
    </submittedName>
</protein>
<evidence type="ECO:0000256" key="1">
    <source>
        <dbReference type="SAM" id="MobiDB-lite"/>
    </source>
</evidence>
<feature type="region of interest" description="Disordered" evidence="1">
    <location>
        <begin position="319"/>
        <end position="342"/>
    </location>
</feature>
<evidence type="ECO:0000313" key="4">
    <source>
        <dbReference type="Proteomes" id="UP000324351"/>
    </source>
</evidence>